<feature type="compositionally biased region" description="Basic and acidic residues" evidence="1">
    <location>
        <begin position="52"/>
        <end position="79"/>
    </location>
</feature>
<dbReference type="InterPro" id="IPR018392">
    <property type="entry name" value="LysM"/>
</dbReference>
<feature type="compositionally biased region" description="Polar residues" evidence="1">
    <location>
        <begin position="208"/>
        <end position="221"/>
    </location>
</feature>
<feature type="region of interest" description="Disordered" evidence="1">
    <location>
        <begin position="35"/>
        <end position="83"/>
    </location>
</feature>
<evidence type="ECO:0000256" key="1">
    <source>
        <dbReference type="SAM" id="MobiDB-lite"/>
    </source>
</evidence>
<dbReference type="Proteomes" id="UP000215086">
    <property type="component" value="Chromosome"/>
</dbReference>
<evidence type="ECO:0000313" key="5">
    <source>
        <dbReference type="Proteomes" id="UP000215086"/>
    </source>
</evidence>
<feature type="region of interest" description="Disordered" evidence="1">
    <location>
        <begin position="127"/>
        <end position="490"/>
    </location>
</feature>
<feature type="transmembrane region" description="Helical" evidence="2">
    <location>
        <begin position="100"/>
        <end position="121"/>
    </location>
</feature>
<protein>
    <submittedName>
        <fullName evidence="4">Alpha 1 type XVII collagen</fullName>
    </submittedName>
</protein>
<keyword evidence="2" id="KW-0472">Membrane</keyword>
<proteinExistence type="predicted"/>
<feature type="compositionally biased region" description="Low complexity" evidence="1">
    <location>
        <begin position="329"/>
        <end position="339"/>
    </location>
</feature>
<dbReference type="PROSITE" id="PS51782">
    <property type="entry name" value="LYSM"/>
    <property type="match status" value="1"/>
</dbReference>
<evidence type="ECO:0000313" key="4">
    <source>
        <dbReference type="EMBL" id="ASV76335.1"/>
    </source>
</evidence>
<keyword evidence="2" id="KW-1133">Transmembrane helix</keyword>
<organism evidence="4 5">
    <name type="scientific">Thermogutta terrifontis</name>
    <dbReference type="NCBI Taxonomy" id="1331910"/>
    <lineage>
        <taxon>Bacteria</taxon>
        <taxon>Pseudomonadati</taxon>
        <taxon>Planctomycetota</taxon>
        <taxon>Planctomycetia</taxon>
        <taxon>Pirellulales</taxon>
        <taxon>Thermoguttaceae</taxon>
        <taxon>Thermogutta</taxon>
    </lineage>
</organism>
<accession>A0A286RK36</accession>
<gene>
    <name evidence="4" type="ORF">THTE_3734</name>
</gene>
<sequence length="561" mass="58322">MISSLDFFSALRTKRARFPQKLLLHPWGRVNKTKQLLSMPPRPKIGGRSRMGKQDKSTEQETQENRERSQGDGLSRDQADPSEEFLEEPITTRFSFEIRIGLAVLGVLGFILAAVVAYRLMTLRPKETASVPSDQSAATEKTDASGQIGDGAGEKKEKPSPSLPQTESTGSNQRPVAGSEAQSPPGTAVDVALTVGGTAGENDRHATAGSNAASQMASHSETAWPVVPPLNLNDGPTPREESNSPPGAPFGSTSLNSGYHALEPNQPVATEQPQAVPPLPFGQPDNTAGNGTTESSDLPDQGFTAGWSLSGPGQNSQAMANDPIATANSSMSSGMARSSPDAGGQSTGGTKSLDYSATRFGGIPFGQQSETLPGGVPGDFFAGAPPLSSAAGIPNSPAQVGSPNPQQSQWPTSPSPPFGAQSGVGSIPAQPSQLPVAEAGNPVAPSGTGPTTVPPAWSGTPTPAGSSAIPSTPPLVADRGAITPPFSTNSTVSRRTYTVQQGETLFDIARQQLGKASRWVEIYQLNRDLLGEKLENFRPGMTLLLPEEPVSAQATGNILRQ</sequence>
<feature type="compositionally biased region" description="Polar residues" evidence="1">
    <location>
        <begin position="284"/>
        <end position="298"/>
    </location>
</feature>
<dbReference type="SMART" id="SM00257">
    <property type="entry name" value="LysM"/>
    <property type="match status" value="1"/>
</dbReference>
<feature type="compositionally biased region" description="Low complexity" evidence="1">
    <location>
        <begin position="402"/>
        <end position="412"/>
    </location>
</feature>
<feature type="compositionally biased region" description="Polar residues" evidence="1">
    <location>
        <begin position="459"/>
        <end position="470"/>
    </location>
</feature>
<keyword evidence="2" id="KW-0812">Transmembrane</keyword>
<feature type="compositionally biased region" description="Polar residues" evidence="1">
    <location>
        <begin position="130"/>
        <end position="139"/>
    </location>
</feature>
<reference evidence="4 5" key="1">
    <citation type="journal article" name="Front. Microbiol.">
        <title>Sugar Metabolism of the First Thermophilic Planctomycete Thermogutta terrifontis: Comparative Genomic and Transcriptomic Approaches.</title>
        <authorList>
            <person name="Elcheninov A.G."/>
            <person name="Menzel P."/>
            <person name="Gudbergsdottir S.R."/>
            <person name="Slesarev A.I."/>
            <person name="Kadnikov V.V."/>
            <person name="Krogh A."/>
            <person name="Bonch-Osmolovskaya E.A."/>
            <person name="Peng X."/>
            <person name="Kublanov I.V."/>
        </authorList>
    </citation>
    <scope>NUCLEOTIDE SEQUENCE [LARGE SCALE GENOMIC DNA]</scope>
    <source>
        <strain evidence="4 5">R1</strain>
    </source>
</reference>
<dbReference type="CDD" id="cd00118">
    <property type="entry name" value="LysM"/>
    <property type="match status" value="1"/>
</dbReference>
<keyword evidence="5" id="KW-1185">Reference proteome</keyword>
<feature type="compositionally biased region" description="Polar residues" evidence="1">
    <location>
        <begin position="163"/>
        <end position="185"/>
    </location>
</feature>
<dbReference type="AlphaFoldDB" id="A0A286RK36"/>
<keyword evidence="4" id="KW-0176">Collagen</keyword>
<evidence type="ECO:0000259" key="3">
    <source>
        <dbReference type="PROSITE" id="PS51782"/>
    </source>
</evidence>
<dbReference type="InterPro" id="IPR036779">
    <property type="entry name" value="LysM_dom_sf"/>
</dbReference>
<name>A0A286RK36_9BACT</name>
<dbReference type="Gene3D" id="3.10.350.10">
    <property type="entry name" value="LysM domain"/>
    <property type="match status" value="1"/>
</dbReference>
<dbReference type="KEGG" id="ttf:THTE_3734"/>
<feature type="domain" description="LysM" evidence="3">
    <location>
        <begin position="495"/>
        <end position="545"/>
    </location>
</feature>
<evidence type="ECO:0000256" key="2">
    <source>
        <dbReference type="SAM" id="Phobius"/>
    </source>
</evidence>
<dbReference type="EMBL" id="CP018477">
    <property type="protein sequence ID" value="ASV76335.1"/>
    <property type="molecule type" value="Genomic_DNA"/>
</dbReference>